<evidence type="ECO:0000313" key="1">
    <source>
        <dbReference type="EMBL" id="CAB4138802.1"/>
    </source>
</evidence>
<sequence>MRGDPFFPTMKHNQPGKWTASELADHAAKQVPAYLNKPTERLVRYYTTRQILDKPNRTDADKRRAVYGERQLYQLLLALVFNYAGPGAIEAHSRGYFRFPTTSQTGTEHALRDLYLQAIGPGGIANNAYTLKVKTKWLPKGGSK</sequence>
<dbReference type="EMBL" id="LR796363">
    <property type="protein sequence ID" value="CAB4138802.1"/>
    <property type="molecule type" value="Genomic_DNA"/>
</dbReference>
<organism evidence="1">
    <name type="scientific">uncultured Caudovirales phage</name>
    <dbReference type="NCBI Taxonomy" id="2100421"/>
    <lineage>
        <taxon>Viruses</taxon>
        <taxon>Duplodnaviria</taxon>
        <taxon>Heunggongvirae</taxon>
        <taxon>Uroviricota</taxon>
        <taxon>Caudoviricetes</taxon>
        <taxon>Peduoviridae</taxon>
        <taxon>Maltschvirus</taxon>
        <taxon>Maltschvirus maltsch</taxon>
    </lineage>
</organism>
<reference evidence="1" key="1">
    <citation type="submission" date="2020-04" db="EMBL/GenBank/DDBJ databases">
        <authorList>
            <person name="Chiriac C."/>
            <person name="Salcher M."/>
            <person name="Ghai R."/>
            <person name="Kavagutti S V."/>
        </authorList>
    </citation>
    <scope>NUCLEOTIDE SEQUENCE</scope>
</reference>
<protein>
    <submittedName>
        <fullName evidence="1">Uncharacterized protein</fullName>
    </submittedName>
</protein>
<gene>
    <name evidence="1" type="ORF">UFOVP341_20</name>
</gene>
<proteinExistence type="predicted"/>
<name>A0A6J5LY66_9CAUD</name>
<accession>A0A6J5LY66</accession>